<evidence type="ECO:0000313" key="6">
    <source>
        <dbReference type="Proteomes" id="UP001165270"/>
    </source>
</evidence>
<dbReference type="InterPro" id="IPR025736">
    <property type="entry name" value="PucR_C-HTH_dom"/>
</dbReference>
<evidence type="ECO:0000259" key="3">
    <source>
        <dbReference type="Pfam" id="PF13556"/>
    </source>
</evidence>
<proteinExistence type="inferred from homology"/>
<dbReference type="PANTHER" id="PTHR33744:SF1">
    <property type="entry name" value="DNA-BINDING TRANSCRIPTIONAL ACTIVATOR ADER"/>
    <property type="match status" value="1"/>
</dbReference>
<dbReference type="Proteomes" id="UP001165270">
    <property type="component" value="Unassembled WGS sequence"/>
</dbReference>
<feature type="domain" description="CdaR GGDEF-like" evidence="4">
    <location>
        <begin position="280"/>
        <end position="397"/>
    </location>
</feature>
<feature type="domain" description="PucR C-terminal helix-turn-helix" evidence="3">
    <location>
        <begin position="453"/>
        <end position="509"/>
    </location>
</feature>
<dbReference type="InterPro" id="IPR012914">
    <property type="entry name" value="PucR_dom"/>
</dbReference>
<dbReference type="Pfam" id="PF07905">
    <property type="entry name" value="PucR"/>
    <property type="match status" value="1"/>
</dbReference>
<accession>A0ABS9XQ28</accession>
<name>A0ABS9XQ28_9ACTN</name>
<organism evidence="5 6">
    <name type="scientific">Streptomyces spinosisporus</name>
    <dbReference type="NCBI Taxonomy" id="2927582"/>
    <lineage>
        <taxon>Bacteria</taxon>
        <taxon>Bacillati</taxon>
        <taxon>Actinomycetota</taxon>
        <taxon>Actinomycetes</taxon>
        <taxon>Kitasatosporales</taxon>
        <taxon>Streptomycetaceae</taxon>
        <taxon>Streptomyces</taxon>
    </lineage>
</organism>
<reference evidence="5" key="1">
    <citation type="submission" date="2022-03" db="EMBL/GenBank/DDBJ databases">
        <title>Streptomyces 7R015 and 7R016 isolated from Barleria lupulina in Thailand.</title>
        <authorList>
            <person name="Kanchanasin P."/>
            <person name="Phongsopitanun W."/>
            <person name="Tanasupawat S."/>
        </authorList>
    </citation>
    <scope>NUCLEOTIDE SEQUENCE</scope>
    <source>
        <strain evidence="5">7R016</strain>
    </source>
</reference>
<evidence type="ECO:0000256" key="1">
    <source>
        <dbReference type="ARBA" id="ARBA00006754"/>
    </source>
</evidence>
<evidence type="ECO:0000259" key="2">
    <source>
        <dbReference type="Pfam" id="PF07905"/>
    </source>
</evidence>
<dbReference type="Pfam" id="PF13556">
    <property type="entry name" value="HTH_30"/>
    <property type="match status" value="1"/>
</dbReference>
<evidence type="ECO:0000259" key="4">
    <source>
        <dbReference type="Pfam" id="PF17853"/>
    </source>
</evidence>
<gene>
    <name evidence="5" type="ORF">MQN93_30915</name>
</gene>
<feature type="domain" description="Purine catabolism PurC-like" evidence="2">
    <location>
        <begin position="10"/>
        <end position="121"/>
    </location>
</feature>
<comment type="caution">
    <text evidence="5">The sequence shown here is derived from an EMBL/GenBank/DDBJ whole genome shotgun (WGS) entry which is preliminary data.</text>
</comment>
<protein>
    <submittedName>
        <fullName evidence="5">PucR family transcriptional regulator ligand-binding domain-containing protein</fullName>
    </submittedName>
</protein>
<dbReference type="InterPro" id="IPR042070">
    <property type="entry name" value="PucR_C-HTH_sf"/>
</dbReference>
<sequence>MLTVGSLVAVRELGLSVLVTGPPEALETELSWVHTTELPDPSGYIGRSELVMTNGLWMPEVQPEAFVEACCAAGARGIVFGLLDATPRTPPALIDACREANLLLLQLPIEVPFAAVTHAAANVLADDRRGSLMATLRRAETFANTLAAEHGAAGVLRVLRREHPDVPLALVDRTGALLAEAGTSLTAADRTVTTTALVRKPPPLELVLDTGTATLVPVGAFGRPEAALLCLRPAADLSDAQQSALSQAAHFLVLDIARRQAVRANEERFAHELIDMIVSGTGSTPDITRRLAAFGLDAGEPLVVLAVSSRGETTMSELAAGLGAALSERGIPAMTATGPHDVVVVLAWRQPDGGLIDWCHGLAADLSSYAPTLAVADPVHSAGNLRTALLEARRTSQVLGRTGRNITVARLADLPTYHTVLSSIEPQLLQHLRAILNPLRAYDAKHADGALESTLRHLIEYQGHYTKTAQALHLHVNGLYGRLDRIHTLTGRDPRTLEGRLDLLLALEADALLAL</sequence>
<comment type="similarity">
    <text evidence="1">Belongs to the CdaR family.</text>
</comment>
<dbReference type="InterPro" id="IPR041522">
    <property type="entry name" value="CdaR_GGDEF"/>
</dbReference>
<dbReference type="PANTHER" id="PTHR33744">
    <property type="entry name" value="CARBOHYDRATE DIACID REGULATOR"/>
    <property type="match status" value="1"/>
</dbReference>
<evidence type="ECO:0000313" key="5">
    <source>
        <dbReference type="EMBL" id="MCI3244141.1"/>
    </source>
</evidence>
<keyword evidence="6" id="KW-1185">Reference proteome</keyword>
<dbReference type="Pfam" id="PF17853">
    <property type="entry name" value="GGDEF_2"/>
    <property type="match status" value="1"/>
</dbReference>
<dbReference type="EMBL" id="JALDAX010000014">
    <property type="protein sequence ID" value="MCI3244141.1"/>
    <property type="molecule type" value="Genomic_DNA"/>
</dbReference>
<dbReference type="Gene3D" id="1.10.10.2840">
    <property type="entry name" value="PucR C-terminal helix-turn-helix domain"/>
    <property type="match status" value="1"/>
</dbReference>
<dbReference type="InterPro" id="IPR051448">
    <property type="entry name" value="CdaR-like_regulators"/>
</dbReference>
<dbReference type="RefSeq" id="WP_242712147.1">
    <property type="nucleotide sequence ID" value="NZ_JALDAX010000014.1"/>
</dbReference>